<sequence length="106" mass="11124">MRSSDGGANWVDASAGLPEDAGVKLIDDPRTPGRVFADARWDYGEASALYETTDGGASWHVLKRGVRNAAFHSGSNTLAAVAGDYNIGPMTMRFGRAPTEGLPGGR</sequence>
<reference evidence="1" key="1">
    <citation type="submission" date="2020-02" db="EMBL/GenBank/DDBJ databases">
        <authorList>
            <person name="Meier V. D."/>
        </authorList>
    </citation>
    <scope>NUCLEOTIDE SEQUENCE</scope>
    <source>
        <strain evidence="1">AVDCRST_MAG45</strain>
    </source>
</reference>
<name>A0A6J4RW75_9ACTN</name>
<evidence type="ECO:0000313" key="1">
    <source>
        <dbReference type="EMBL" id="CAA9483263.1"/>
    </source>
</evidence>
<dbReference type="Gene3D" id="2.130.10.10">
    <property type="entry name" value="YVTN repeat-like/Quinoprotein amine dehydrogenase"/>
    <property type="match status" value="1"/>
</dbReference>
<dbReference type="InterPro" id="IPR015943">
    <property type="entry name" value="WD40/YVTN_repeat-like_dom_sf"/>
</dbReference>
<protein>
    <recommendedName>
        <fullName evidence="2">GH74</fullName>
    </recommendedName>
</protein>
<organism evidence="1">
    <name type="scientific">uncultured Solirubrobacterales bacterium</name>
    <dbReference type="NCBI Taxonomy" id="768556"/>
    <lineage>
        <taxon>Bacteria</taxon>
        <taxon>Bacillati</taxon>
        <taxon>Actinomycetota</taxon>
        <taxon>Thermoleophilia</taxon>
        <taxon>Solirubrobacterales</taxon>
        <taxon>environmental samples</taxon>
    </lineage>
</organism>
<dbReference type="AlphaFoldDB" id="A0A6J4RW75"/>
<evidence type="ECO:0008006" key="2">
    <source>
        <dbReference type="Google" id="ProtNLM"/>
    </source>
</evidence>
<accession>A0A6J4RW75</accession>
<dbReference type="EMBL" id="CADCVU010000027">
    <property type="protein sequence ID" value="CAA9483263.1"/>
    <property type="molecule type" value="Genomic_DNA"/>
</dbReference>
<dbReference type="SUPFAM" id="SSF110296">
    <property type="entry name" value="Oligoxyloglucan reducing end-specific cellobiohydrolase"/>
    <property type="match status" value="1"/>
</dbReference>
<gene>
    <name evidence="1" type="ORF">AVDCRST_MAG45-292</name>
</gene>
<proteinExistence type="predicted"/>